<evidence type="ECO:0000256" key="6">
    <source>
        <dbReference type="ARBA" id="ARBA00022989"/>
    </source>
</evidence>
<dbReference type="EMBL" id="NTKD01000076">
    <property type="protein sequence ID" value="PDH36050.1"/>
    <property type="molecule type" value="Genomic_DNA"/>
</dbReference>
<comment type="similarity">
    <text evidence="2 8">Belongs to the 4-toluene sulfonate uptake permease (TSUP) (TC 2.A.102) family.</text>
</comment>
<dbReference type="AlphaFoldDB" id="A0A2A5WHR3"/>
<feature type="transmembrane region" description="Helical" evidence="8">
    <location>
        <begin position="100"/>
        <end position="117"/>
    </location>
</feature>
<evidence type="ECO:0000256" key="2">
    <source>
        <dbReference type="ARBA" id="ARBA00009142"/>
    </source>
</evidence>
<feature type="transmembrane region" description="Helical" evidence="8">
    <location>
        <begin position="71"/>
        <end position="93"/>
    </location>
</feature>
<sequence>MPLILILVFAGIGGGFINTLAGGGSMLTVPVLLMLGMPADVANGTNRIGVLFQSIAGVKGFKDHDKLDTGAITPVLVIALAGALVGSLAASYFPVVWLEYALLGAMITMAVVMLLRPDVVMPDEGTIPKHLTESPGAAAGLFLAAAYGGFVQAGVGFLLIAALAGGLRYDLVRTNALKLVCTAAFSVIALAVFVINDQVAWVPGLILAVGTVIGAMLSVRFAIKVEQRTIKWFLLVMVVAAAAGALLI</sequence>
<evidence type="ECO:0000256" key="1">
    <source>
        <dbReference type="ARBA" id="ARBA00004651"/>
    </source>
</evidence>
<evidence type="ECO:0000313" key="9">
    <source>
        <dbReference type="EMBL" id="PDH36050.1"/>
    </source>
</evidence>
<dbReference type="PANTHER" id="PTHR30269">
    <property type="entry name" value="TRANSMEMBRANE PROTEIN YFCA"/>
    <property type="match status" value="1"/>
</dbReference>
<evidence type="ECO:0000256" key="4">
    <source>
        <dbReference type="ARBA" id="ARBA00022475"/>
    </source>
</evidence>
<dbReference type="InterPro" id="IPR002781">
    <property type="entry name" value="TM_pro_TauE-like"/>
</dbReference>
<keyword evidence="5 8" id="KW-0812">Transmembrane</keyword>
<accession>A0A2A5WHR3</accession>
<evidence type="ECO:0000313" key="10">
    <source>
        <dbReference type="Proteomes" id="UP000219327"/>
    </source>
</evidence>
<keyword evidence="4 8" id="KW-1003">Cell membrane</keyword>
<name>A0A2A5WHR3_9GAMM</name>
<feature type="transmembrane region" description="Helical" evidence="8">
    <location>
        <begin position="201"/>
        <end position="223"/>
    </location>
</feature>
<protein>
    <recommendedName>
        <fullName evidence="8">Probable membrane transporter protein</fullName>
    </recommendedName>
</protein>
<dbReference type="Pfam" id="PF01925">
    <property type="entry name" value="TauE"/>
    <property type="match status" value="1"/>
</dbReference>
<feature type="transmembrane region" description="Helical" evidence="8">
    <location>
        <begin position="230"/>
        <end position="247"/>
    </location>
</feature>
<dbReference type="InterPro" id="IPR052017">
    <property type="entry name" value="TSUP"/>
</dbReference>
<keyword evidence="7 8" id="KW-0472">Membrane</keyword>
<dbReference type="PANTHER" id="PTHR30269:SF0">
    <property type="entry name" value="MEMBRANE TRANSPORTER PROTEIN YFCA-RELATED"/>
    <property type="match status" value="1"/>
</dbReference>
<comment type="caution">
    <text evidence="9">The sequence shown here is derived from an EMBL/GenBank/DDBJ whole genome shotgun (WGS) entry which is preliminary data.</text>
</comment>
<reference evidence="9 10" key="1">
    <citation type="submission" date="2017-08" db="EMBL/GenBank/DDBJ databases">
        <title>Fine stratification of microbial communities through a metagenomic profile of the photic zone.</title>
        <authorList>
            <person name="Haro-Moreno J.M."/>
            <person name="Lopez-Perez M."/>
            <person name="De La Torre J."/>
            <person name="Picazo A."/>
            <person name="Camacho A."/>
            <person name="Rodriguez-Valera F."/>
        </authorList>
    </citation>
    <scope>NUCLEOTIDE SEQUENCE [LARGE SCALE GENOMIC DNA]</scope>
    <source>
        <strain evidence="9">MED-G24</strain>
    </source>
</reference>
<comment type="subcellular location">
    <subcellularLocation>
        <location evidence="1 8">Cell membrane</location>
        <topology evidence="1 8">Multi-pass membrane protein</topology>
    </subcellularLocation>
</comment>
<feature type="transmembrane region" description="Helical" evidence="8">
    <location>
        <begin position="176"/>
        <end position="195"/>
    </location>
</feature>
<dbReference type="GO" id="GO:0005886">
    <property type="term" value="C:plasma membrane"/>
    <property type="evidence" value="ECO:0007669"/>
    <property type="project" value="UniProtKB-SubCell"/>
</dbReference>
<organism evidence="9 10">
    <name type="scientific">OM182 bacterium MED-G24</name>
    <dbReference type="NCBI Taxonomy" id="1986255"/>
    <lineage>
        <taxon>Bacteria</taxon>
        <taxon>Pseudomonadati</taxon>
        <taxon>Pseudomonadota</taxon>
        <taxon>Gammaproteobacteria</taxon>
        <taxon>OMG group</taxon>
        <taxon>OM182 clade</taxon>
    </lineage>
</organism>
<keyword evidence="6 8" id="KW-1133">Transmembrane helix</keyword>
<gene>
    <name evidence="9" type="ORF">CNE99_10310</name>
</gene>
<feature type="transmembrane region" description="Helical" evidence="8">
    <location>
        <begin position="137"/>
        <end position="164"/>
    </location>
</feature>
<dbReference type="Proteomes" id="UP000219327">
    <property type="component" value="Unassembled WGS sequence"/>
</dbReference>
<keyword evidence="3" id="KW-0813">Transport</keyword>
<evidence type="ECO:0000256" key="7">
    <source>
        <dbReference type="ARBA" id="ARBA00023136"/>
    </source>
</evidence>
<evidence type="ECO:0000256" key="8">
    <source>
        <dbReference type="RuleBase" id="RU363041"/>
    </source>
</evidence>
<evidence type="ECO:0000256" key="3">
    <source>
        <dbReference type="ARBA" id="ARBA00022448"/>
    </source>
</evidence>
<proteinExistence type="inferred from homology"/>
<evidence type="ECO:0000256" key="5">
    <source>
        <dbReference type="ARBA" id="ARBA00022692"/>
    </source>
</evidence>